<dbReference type="Proteomes" id="UP000185669">
    <property type="component" value="Unassembled WGS sequence"/>
</dbReference>
<organism evidence="1 2">
    <name type="scientific">Halanaerobium kushneri</name>
    <dbReference type="NCBI Taxonomy" id="56779"/>
    <lineage>
        <taxon>Bacteria</taxon>
        <taxon>Bacillati</taxon>
        <taxon>Bacillota</taxon>
        <taxon>Clostridia</taxon>
        <taxon>Halanaerobiales</taxon>
        <taxon>Halanaerobiaceae</taxon>
        <taxon>Halanaerobium</taxon>
    </lineage>
</organism>
<sequence>MKLMKNLQITGYDLGMNTDGGVGSFVCAILSKSGYNVTAATGKK</sequence>
<evidence type="ECO:0000313" key="1">
    <source>
        <dbReference type="EMBL" id="SIR16955.1"/>
    </source>
</evidence>
<protein>
    <submittedName>
        <fullName evidence="1">Uncharacterized protein</fullName>
    </submittedName>
</protein>
<keyword evidence="2" id="KW-1185">Reference proteome</keyword>
<dbReference type="EMBL" id="FTNC01000015">
    <property type="protein sequence ID" value="SIR16955.1"/>
    <property type="molecule type" value="Genomic_DNA"/>
</dbReference>
<evidence type="ECO:0000313" key="2">
    <source>
        <dbReference type="Proteomes" id="UP000185669"/>
    </source>
</evidence>
<name>A0A1N6YQS2_9FIRM</name>
<proteinExistence type="predicted"/>
<gene>
    <name evidence="1" type="ORF">SAMN05421834_11523</name>
</gene>
<accession>A0A1N6YQS2</accession>
<reference evidence="2" key="1">
    <citation type="submission" date="2017-01" db="EMBL/GenBank/DDBJ databases">
        <authorList>
            <person name="Varghese N."/>
            <person name="Submissions S."/>
        </authorList>
    </citation>
    <scope>NUCLEOTIDE SEQUENCE [LARGE SCALE GENOMIC DNA]</scope>
    <source>
        <strain evidence="2">ATCC 700103</strain>
    </source>
</reference>
<dbReference type="AlphaFoldDB" id="A0A1N6YQS2"/>